<reference evidence="2 3" key="1">
    <citation type="submission" date="2024-03" db="EMBL/GenBank/DDBJ databases">
        <authorList>
            <person name="Gkanogiannis A."/>
            <person name="Becerra Lopez-Lavalle L."/>
        </authorList>
    </citation>
    <scope>NUCLEOTIDE SEQUENCE [LARGE SCALE GENOMIC DNA]</scope>
</reference>
<sequence length="122" mass="13577">MAKSISPSKNRTFQTSFFSDSEIDVAIQLIHLSEDSDYHDHLTASPTTSSDHKSLPSATNAAPMEDDGIHTSRRLATAPPTTSLIEQIFEEIGDGSNRRGRKRRSRSVYEIYKLTKPVISVK</sequence>
<dbReference type="EMBL" id="OZ021735">
    <property type="protein sequence ID" value="CAK9309284.1"/>
    <property type="molecule type" value="Genomic_DNA"/>
</dbReference>
<evidence type="ECO:0000313" key="3">
    <source>
        <dbReference type="Proteomes" id="UP001642487"/>
    </source>
</evidence>
<accession>A0ABP0XM91</accession>
<dbReference type="PANTHER" id="PTHR35167:SF3">
    <property type="entry name" value="OS05G0216466 PROTEIN"/>
    <property type="match status" value="1"/>
</dbReference>
<dbReference type="Proteomes" id="UP001642487">
    <property type="component" value="Chromosome 1"/>
</dbReference>
<protein>
    <submittedName>
        <fullName evidence="2">Uncharacterized protein</fullName>
    </submittedName>
</protein>
<evidence type="ECO:0000256" key="1">
    <source>
        <dbReference type="SAM" id="MobiDB-lite"/>
    </source>
</evidence>
<organism evidence="2 3">
    <name type="scientific">Citrullus colocynthis</name>
    <name type="common">colocynth</name>
    <dbReference type="NCBI Taxonomy" id="252529"/>
    <lineage>
        <taxon>Eukaryota</taxon>
        <taxon>Viridiplantae</taxon>
        <taxon>Streptophyta</taxon>
        <taxon>Embryophyta</taxon>
        <taxon>Tracheophyta</taxon>
        <taxon>Spermatophyta</taxon>
        <taxon>Magnoliopsida</taxon>
        <taxon>eudicotyledons</taxon>
        <taxon>Gunneridae</taxon>
        <taxon>Pentapetalae</taxon>
        <taxon>rosids</taxon>
        <taxon>fabids</taxon>
        <taxon>Cucurbitales</taxon>
        <taxon>Cucurbitaceae</taxon>
        <taxon>Benincaseae</taxon>
        <taxon>Citrullus</taxon>
    </lineage>
</organism>
<keyword evidence="3" id="KW-1185">Reference proteome</keyword>
<evidence type="ECO:0000313" key="2">
    <source>
        <dbReference type="EMBL" id="CAK9309284.1"/>
    </source>
</evidence>
<name>A0ABP0XM91_9ROSI</name>
<proteinExistence type="predicted"/>
<gene>
    <name evidence="2" type="ORF">CITCOLO1_LOCUS843</name>
</gene>
<feature type="region of interest" description="Disordered" evidence="1">
    <location>
        <begin position="39"/>
        <end position="77"/>
    </location>
</feature>
<dbReference type="PANTHER" id="PTHR35167">
    <property type="entry name" value="OS05G0216466 PROTEIN"/>
    <property type="match status" value="1"/>
</dbReference>